<evidence type="ECO:0000313" key="3">
    <source>
        <dbReference type="Proteomes" id="UP000658278"/>
    </source>
</evidence>
<dbReference type="AlphaFoldDB" id="A0A934RDX3"/>
<dbReference type="Proteomes" id="UP000658278">
    <property type="component" value="Unassembled WGS sequence"/>
</dbReference>
<gene>
    <name evidence="2" type="ORF">JIN81_06370</name>
</gene>
<dbReference type="EMBL" id="JAENII010000004">
    <property type="protein sequence ID" value="MBK1826635.1"/>
    <property type="molecule type" value="Genomic_DNA"/>
</dbReference>
<comment type="caution">
    <text evidence="2">The sequence shown here is derived from an EMBL/GenBank/DDBJ whole genome shotgun (WGS) entry which is preliminary data.</text>
</comment>
<name>A0A934RDX3_9BACT</name>
<feature type="compositionally biased region" description="Basic residues" evidence="1">
    <location>
        <begin position="144"/>
        <end position="153"/>
    </location>
</feature>
<proteinExistence type="predicted"/>
<feature type="region of interest" description="Disordered" evidence="1">
    <location>
        <begin position="124"/>
        <end position="153"/>
    </location>
</feature>
<dbReference type="PROSITE" id="PS51318">
    <property type="entry name" value="TAT"/>
    <property type="match status" value="1"/>
</dbReference>
<keyword evidence="3" id="KW-1185">Reference proteome</keyword>
<sequence>MSLSRRAFLAQLLVGTTLVAVGRLQVDAATPKRRNQNKKRPLSKKGNAAELPVVKSVGENSITVGDKYYILSDFAEVIVDGEEATLKDVKVGMQAMVTGGVKEYGDTRAETTYKATRIVARGDNQLQKKAKEANKKAAEAARKANQRNKKKKK</sequence>
<protein>
    <submittedName>
        <fullName evidence="2">Uncharacterized protein</fullName>
    </submittedName>
</protein>
<dbReference type="RefSeq" id="WP_200277784.1">
    <property type="nucleotide sequence ID" value="NZ_JAENII010000004.1"/>
</dbReference>
<organism evidence="2 3">
    <name type="scientific">Haloferula rosea</name>
    <dbReference type="NCBI Taxonomy" id="490093"/>
    <lineage>
        <taxon>Bacteria</taxon>
        <taxon>Pseudomonadati</taxon>
        <taxon>Verrucomicrobiota</taxon>
        <taxon>Verrucomicrobiia</taxon>
        <taxon>Verrucomicrobiales</taxon>
        <taxon>Verrucomicrobiaceae</taxon>
        <taxon>Haloferula</taxon>
    </lineage>
</organism>
<accession>A0A934RDX3</accession>
<dbReference type="InterPro" id="IPR006311">
    <property type="entry name" value="TAT_signal"/>
</dbReference>
<evidence type="ECO:0000313" key="2">
    <source>
        <dbReference type="EMBL" id="MBK1826635.1"/>
    </source>
</evidence>
<feature type="compositionally biased region" description="Basic and acidic residues" evidence="1">
    <location>
        <begin position="129"/>
        <end position="142"/>
    </location>
</feature>
<reference evidence="2" key="1">
    <citation type="submission" date="2021-01" db="EMBL/GenBank/DDBJ databases">
        <title>Modified the classification status of verrucomicrobia.</title>
        <authorList>
            <person name="Feng X."/>
        </authorList>
    </citation>
    <scope>NUCLEOTIDE SEQUENCE</scope>
    <source>
        <strain evidence="2">KCTC 22201</strain>
    </source>
</reference>
<evidence type="ECO:0000256" key="1">
    <source>
        <dbReference type="SAM" id="MobiDB-lite"/>
    </source>
</evidence>